<feature type="binding site" evidence="6">
    <location>
        <position position="26"/>
    </location>
    <ligand>
        <name>substrate</name>
    </ligand>
</feature>
<gene>
    <name evidence="7" type="ORF">TrVE_jg7948</name>
</gene>
<feature type="active site" evidence="5">
    <location>
        <position position="229"/>
    </location>
</feature>
<protein>
    <recommendedName>
        <fullName evidence="3">glucose-6-phosphate 1-epimerase</fullName>
        <ecNumber evidence="3">5.1.3.15</ecNumber>
    </recommendedName>
</protein>
<dbReference type="InterPro" id="IPR014718">
    <property type="entry name" value="GH-type_carb-bd"/>
</dbReference>
<evidence type="ECO:0000256" key="1">
    <source>
        <dbReference type="ARBA" id="ARBA00001096"/>
    </source>
</evidence>
<dbReference type="Gene3D" id="2.70.98.10">
    <property type="match status" value="1"/>
</dbReference>
<evidence type="ECO:0000256" key="6">
    <source>
        <dbReference type="PIRSR" id="PIRSR016020-2"/>
    </source>
</evidence>
<dbReference type="PIRSF" id="PIRSF016020">
    <property type="entry name" value="PHexose_mutarotase"/>
    <property type="match status" value="1"/>
</dbReference>
<dbReference type="Pfam" id="PF01263">
    <property type="entry name" value="Aldose_epim"/>
    <property type="match status" value="1"/>
</dbReference>
<comment type="caution">
    <text evidence="7">The sequence shown here is derived from an EMBL/GenBank/DDBJ whole genome shotgun (WGS) entry which is preliminary data.</text>
</comment>
<feature type="active site" evidence="5">
    <location>
        <position position="111"/>
    </location>
</feature>
<evidence type="ECO:0000256" key="4">
    <source>
        <dbReference type="ARBA" id="ARBA00023235"/>
    </source>
</evidence>
<comment type="similarity">
    <text evidence="2">Belongs to the glucose-6-phosphate 1-epimerase family.</text>
</comment>
<dbReference type="AlphaFoldDB" id="A0A9W7CIV4"/>
<dbReference type="GO" id="GO:0030246">
    <property type="term" value="F:carbohydrate binding"/>
    <property type="evidence" value="ECO:0007669"/>
    <property type="project" value="InterPro"/>
</dbReference>
<dbReference type="InterPro" id="IPR008183">
    <property type="entry name" value="Aldose_1/G6P_1-epimerase"/>
</dbReference>
<evidence type="ECO:0000313" key="8">
    <source>
        <dbReference type="Proteomes" id="UP001165160"/>
    </source>
</evidence>
<dbReference type="EC" id="5.1.3.15" evidence="3"/>
<reference evidence="8" key="1">
    <citation type="journal article" date="2023" name="Commun. Biol.">
        <title>Genome analysis of Parmales, the sister group of diatoms, reveals the evolutionary specialization of diatoms from phago-mixotrophs to photoautotrophs.</title>
        <authorList>
            <person name="Ban H."/>
            <person name="Sato S."/>
            <person name="Yoshikawa S."/>
            <person name="Yamada K."/>
            <person name="Nakamura Y."/>
            <person name="Ichinomiya M."/>
            <person name="Sato N."/>
            <person name="Blanc-Mathieu R."/>
            <person name="Endo H."/>
            <person name="Kuwata A."/>
            <person name="Ogata H."/>
        </authorList>
    </citation>
    <scope>NUCLEOTIDE SEQUENCE [LARGE SCALE GENOMIC DNA]</scope>
    <source>
        <strain evidence="8">NIES 3699</strain>
    </source>
</reference>
<dbReference type="GO" id="GO:0047938">
    <property type="term" value="F:glucose-6-phosphate 1-epimerase activity"/>
    <property type="evidence" value="ECO:0007669"/>
    <property type="project" value="UniProtKB-EC"/>
</dbReference>
<dbReference type="SUPFAM" id="SSF74650">
    <property type="entry name" value="Galactose mutarotase-like"/>
    <property type="match status" value="1"/>
</dbReference>
<dbReference type="GO" id="GO:0005975">
    <property type="term" value="P:carbohydrate metabolic process"/>
    <property type="evidence" value="ECO:0007669"/>
    <property type="project" value="InterPro"/>
</dbReference>
<sequence length="254" mass="27510">MSKSIRGGVPICFPQFGRTSDKVSPQHGWARLNPWTVASETPTSVTLTISSASPSCTSGRPDDGHWPANSTCPFAVTLSLTVTLTSTGSLDYSLKITNDLDTTAPYQCLLHNYFQFDFSKDQIEGLENYSCIDTQPRGSEGTGMSYFTQGPDPITLDGEVDRIFHPPQDKPSVLVKLKSSSKTCTISCSAKSGPGSIPVSAVVWNPYISKAKGMGDFDDEGYKNMVCIEPGIIDGQRVLLGKEEVVIEQVIEIE</sequence>
<dbReference type="InterPro" id="IPR011013">
    <property type="entry name" value="Gal_mutarotase_sf_dom"/>
</dbReference>
<evidence type="ECO:0000256" key="2">
    <source>
        <dbReference type="ARBA" id="ARBA00005866"/>
    </source>
</evidence>
<dbReference type="EMBL" id="BRXX01000351">
    <property type="protein sequence ID" value="GMI06628.1"/>
    <property type="molecule type" value="Genomic_DNA"/>
</dbReference>
<dbReference type="PANTHER" id="PTHR11122:SF13">
    <property type="entry name" value="GLUCOSE-6-PHOSPHATE 1-EPIMERASE"/>
    <property type="match status" value="1"/>
</dbReference>
<dbReference type="PANTHER" id="PTHR11122">
    <property type="entry name" value="APOSPORY-ASSOCIATED PROTEIN C-RELATED"/>
    <property type="match status" value="1"/>
</dbReference>
<dbReference type="InterPro" id="IPR025532">
    <property type="entry name" value="G6P_1-epimerase"/>
</dbReference>
<evidence type="ECO:0000256" key="3">
    <source>
        <dbReference type="ARBA" id="ARBA00012083"/>
    </source>
</evidence>
<keyword evidence="8" id="KW-1185">Reference proteome</keyword>
<comment type="catalytic activity">
    <reaction evidence="1">
        <text>alpha-D-glucose 6-phosphate = beta-D-glucose 6-phosphate</text>
        <dbReference type="Rhea" id="RHEA:16249"/>
        <dbReference type="ChEBI" id="CHEBI:58225"/>
        <dbReference type="ChEBI" id="CHEBI:58247"/>
        <dbReference type="EC" id="5.1.3.15"/>
    </reaction>
</comment>
<proteinExistence type="inferred from homology"/>
<organism evidence="7 8">
    <name type="scientific">Triparma verrucosa</name>
    <dbReference type="NCBI Taxonomy" id="1606542"/>
    <lineage>
        <taxon>Eukaryota</taxon>
        <taxon>Sar</taxon>
        <taxon>Stramenopiles</taxon>
        <taxon>Ochrophyta</taxon>
        <taxon>Bolidophyceae</taxon>
        <taxon>Parmales</taxon>
        <taxon>Triparmaceae</taxon>
        <taxon>Triparma</taxon>
    </lineage>
</organism>
<feature type="binding site" evidence="6">
    <location>
        <position position="6"/>
    </location>
    <ligand>
        <name>substrate</name>
    </ligand>
</feature>
<dbReference type="Proteomes" id="UP001165160">
    <property type="component" value="Unassembled WGS sequence"/>
</dbReference>
<feature type="binding site" evidence="6">
    <location>
        <position position="31"/>
    </location>
    <ligand>
        <name>substrate</name>
    </ligand>
</feature>
<evidence type="ECO:0000256" key="5">
    <source>
        <dbReference type="PIRSR" id="PIRSR016020-1"/>
    </source>
</evidence>
<keyword evidence="4" id="KW-0413">Isomerase</keyword>
<accession>A0A9W7CIV4</accession>
<name>A0A9W7CIV4_9STRA</name>
<dbReference type="GO" id="GO:0005737">
    <property type="term" value="C:cytoplasm"/>
    <property type="evidence" value="ECO:0007669"/>
    <property type="project" value="TreeGrafter"/>
</dbReference>
<evidence type="ECO:0000313" key="7">
    <source>
        <dbReference type="EMBL" id="GMI06628.1"/>
    </source>
</evidence>